<keyword evidence="2" id="KW-1003">Cell membrane</keyword>
<keyword evidence="7" id="KW-0812">Transmembrane</keyword>
<comment type="caution">
    <text evidence="10">The sequence shown here is derived from an EMBL/GenBank/DDBJ whole genome shotgun (WGS) entry which is preliminary data.</text>
</comment>
<dbReference type="SUPFAM" id="SSF58104">
    <property type="entry name" value="Methyl-accepting chemotaxis protein (MCP) signaling domain"/>
    <property type="match status" value="1"/>
</dbReference>
<dbReference type="CDD" id="cd06225">
    <property type="entry name" value="HAMP"/>
    <property type="match status" value="1"/>
</dbReference>
<name>A0A921ND50_9BACL</name>
<feature type="domain" description="HAMP" evidence="9">
    <location>
        <begin position="82"/>
        <end position="135"/>
    </location>
</feature>
<sequence>ATTLFSYPAGSEQADTYYREMLSPYQSEIDASINIMSEEVATIIEQGRENARSVASNAGLTAFLIALGALAISIVIAYVIISQIVRPIRALEASMTTMAQGDLTVADLPVKSKDELSRLSQAFNQMKDMFATLTASITDSAQHLSATSSELTATTDNLSEMSHTIAKSAEDITGTMVGTAQSAQDSSQAMQETAVAVQRIAEATQHLQTSANETFDIADNGGVTVLSAEQQMNKIVTTTQLTSQLIERLSKQSQEIETMTQVIASITDQTNLLALNAAIEAARAGEHGKGFAVVADEVRQLAEESNASATQISSLVTEIQQDTNDVEKAIAESLTAVERGVAVIHDVGGSFNQISDAIISMRTQIEDVSAASEQVSAATEEVTASVNEIASHAQFNAENSAEAAEMVSTQNLALQEVNEVATELSSRALDLTQSISRFKVR</sequence>
<feature type="transmembrane region" description="Helical" evidence="7">
    <location>
        <begin position="60"/>
        <end position="81"/>
    </location>
</feature>
<dbReference type="SMART" id="SM00304">
    <property type="entry name" value="HAMP"/>
    <property type="match status" value="1"/>
</dbReference>
<dbReference type="Proteomes" id="UP000700212">
    <property type="component" value="Unassembled WGS sequence"/>
</dbReference>
<dbReference type="CDD" id="cd11386">
    <property type="entry name" value="MCP_signal"/>
    <property type="match status" value="1"/>
</dbReference>
<dbReference type="GO" id="GO:0006935">
    <property type="term" value="P:chemotaxis"/>
    <property type="evidence" value="ECO:0007669"/>
    <property type="project" value="InterPro"/>
</dbReference>
<evidence type="ECO:0000256" key="5">
    <source>
        <dbReference type="ARBA" id="ARBA00029447"/>
    </source>
</evidence>
<dbReference type="AlphaFoldDB" id="A0A921ND50"/>
<evidence type="ECO:0000256" key="7">
    <source>
        <dbReference type="SAM" id="Phobius"/>
    </source>
</evidence>
<dbReference type="GO" id="GO:0004888">
    <property type="term" value="F:transmembrane signaling receptor activity"/>
    <property type="evidence" value="ECO:0007669"/>
    <property type="project" value="InterPro"/>
</dbReference>
<dbReference type="Gene3D" id="1.10.287.950">
    <property type="entry name" value="Methyl-accepting chemotaxis protein"/>
    <property type="match status" value="1"/>
</dbReference>
<gene>
    <name evidence="10" type="ORF">K8V30_08490</name>
</gene>
<dbReference type="InterPro" id="IPR004089">
    <property type="entry name" value="MCPsignal_dom"/>
</dbReference>
<evidence type="ECO:0000313" key="10">
    <source>
        <dbReference type="EMBL" id="HJH11701.1"/>
    </source>
</evidence>
<dbReference type="Pfam" id="PF00015">
    <property type="entry name" value="MCPsignal"/>
    <property type="match status" value="1"/>
</dbReference>
<dbReference type="PROSITE" id="PS50111">
    <property type="entry name" value="CHEMOTAXIS_TRANSDUC_2"/>
    <property type="match status" value="1"/>
</dbReference>
<dbReference type="EMBL" id="DYTV01000110">
    <property type="protein sequence ID" value="HJH11701.1"/>
    <property type="molecule type" value="Genomic_DNA"/>
</dbReference>
<evidence type="ECO:0000256" key="2">
    <source>
        <dbReference type="ARBA" id="ARBA00022475"/>
    </source>
</evidence>
<evidence type="ECO:0000259" key="8">
    <source>
        <dbReference type="PROSITE" id="PS50111"/>
    </source>
</evidence>
<reference evidence="10" key="2">
    <citation type="submission" date="2021-09" db="EMBL/GenBank/DDBJ databases">
        <authorList>
            <person name="Gilroy R."/>
        </authorList>
    </citation>
    <scope>NUCLEOTIDE SEQUENCE</scope>
    <source>
        <strain evidence="10">CHK160-4876</strain>
    </source>
</reference>
<feature type="domain" description="Methyl-accepting transducer" evidence="8">
    <location>
        <begin position="154"/>
        <end position="390"/>
    </location>
</feature>
<dbReference type="PRINTS" id="PR00260">
    <property type="entry name" value="CHEMTRNSDUCR"/>
</dbReference>
<evidence type="ECO:0000259" key="9">
    <source>
        <dbReference type="PROSITE" id="PS50885"/>
    </source>
</evidence>
<accession>A0A921ND50</accession>
<proteinExistence type="inferred from homology"/>
<dbReference type="InterPro" id="IPR004090">
    <property type="entry name" value="Chemotax_Me-accpt_rcpt"/>
</dbReference>
<dbReference type="InterPro" id="IPR003660">
    <property type="entry name" value="HAMP_dom"/>
</dbReference>
<evidence type="ECO:0000256" key="4">
    <source>
        <dbReference type="ARBA" id="ARBA00023224"/>
    </source>
</evidence>
<comment type="similarity">
    <text evidence="5">Belongs to the methyl-accepting chemotaxis (MCP) protein family.</text>
</comment>
<dbReference type="GO" id="GO:0005886">
    <property type="term" value="C:plasma membrane"/>
    <property type="evidence" value="ECO:0007669"/>
    <property type="project" value="UniProtKB-SubCell"/>
</dbReference>
<evidence type="ECO:0000256" key="3">
    <source>
        <dbReference type="ARBA" id="ARBA00023136"/>
    </source>
</evidence>
<evidence type="ECO:0000256" key="6">
    <source>
        <dbReference type="PROSITE-ProRule" id="PRU00284"/>
    </source>
</evidence>
<protein>
    <submittedName>
        <fullName evidence="10">Methyl-accepting chemotaxis protein</fullName>
    </submittedName>
</protein>
<dbReference type="Gene3D" id="6.10.340.10">
    <property type="match status" value="1"/>
</dbReference>
<dbReference type="PANTHER" id="PTHR32089">
    <property type="entry name" value="METHYL-ACCEPTING CHEMOTAXIS PROTEIN MCPB"/>
    <property type="match status" value="1"/>
</dbReference>
<evidence type="ECO:0000256" key="1">
    <source>
        <dbReference type="ARBA" id="ARBA00004236"/>
    </source>
</evidence>
<feature type="non-terminal residue" evidence="10">
    <location>
        <position position="1"/>
    </location>
</feature>
<dbReference type="SMART" id="SM00283">
    <property type="entry name" value="MA"/>
    <property type="match status" value="1"/>
</dbReference>
<dbReference type="Pfam" id="PF00672">
    <property type="entry name" value="HAMP"/>
    <property type="match status" value="1"/>
</dbReference>
<dbReference type="PROSITE" id="PS50885">
    <property type="entry name" value="HAMP"/>
    <property type="match status" value="1"/>
</dbReference>
<keyword evidence="3 7" id="KW-0472">Membrane</keyword>
<dbReference type="PANTHER" id="PTHR32089:SF112">
    <property type="entry name" value="LYSOZYME-LIKE PROTEIN-RELATED"/>
    <property type="match status" value="1"/>
</dbReference>
<organism evidence="10 11">
    <name type="scientific">Metalysinibacillus jejuensis</name>
    <dbReference type="NCBI Taxonomy" id="914327"/>
    <lineage>
        <taxon>Bacteria</taxon>
        <taxon>Bacillati</taxon>
        <taxon>Bacillota</taxon>
        <taxon>Bacilli</taxon>
        <taxon>Bacillales</taxon>
        <taxon>Caryophanaceae</taxon>
        <taxon>Metalysinibacillus</taxon>
    </lineage>
</organism>
<keyword evidence="7" id="KW-1133">Transmembrane helix</keyword>
<keyword evidence="4 6" id="KW-0807">Transducer</keyword>
<dbReference type="GO" id="GO:0007165">
    <property type="term" value="P:signal transduction"/>
    <property type="evidence" value="ECO:0007669"/>
    <property type="project" value="UniProtKB-KW"/>
</dbReference>
<evidence type="ECO:0000313" key="11">
    <source>
        <dbReference type="Proteomes" id="UP000700212"/>
    </source>
</evidence>
<reference evidence="10" key="1">
    <citation type="journal article" date="2021" name="PeerJ">
        <title>Extensive microbial diversity within the chicken gut microbiome revealed by metagenomics and culture.</title>
        <authorList>
            <person name="Gilroy R."/>
            <person name="Ravi A."/>
            <person name="Getino M."/>
            <person name="Pursley I."/>
            <person name="Horton D.L."/>
            <person name="Alikhan N.F."/>
            <person name="Baker D."/>
            <person name="Gharbi K."/>
            <person name="Hall N."/>
            <person name="Watson M."/>
            <person name="Adriaenssens E.M."/>
            <person name="Foster-Nyarko E."/>
            <person name="Jarju S."/>
            <person name="Secka A."/>
            <person name="Antonio M."/>
            <person name="Oren A."/>
            <person name="Chaudhuri R.R."/>
            <person name="La Ragione R."/>
            <person name="Hildebrand F."/>
            <person name="Pallen M.J."/>
        </authorList>
    </citation>
    <scope>NUCLEOTIDE SEQUENCE</scope>
    <source>
        <strain evidence="10">CHK160-4876</strain>
    </source>
</reference>
<comment type="subcellular location">
    <subcellularLocation>
        <location evidence="1">Cell membrane</location>
    </subcellularLocation>
</comment>